<proteinExistence type="inferred from homology"/>
<dbReference type="InterPro" id="IPR051393">
    <property type="entry name" value="ABC_transporter_permease"/>
</dbReference>
<dbReference type="RefSeq" id="WP_078061312.1">
    <property type="nucleotide sequence ID" value="NZ_CYYT01000026.1"/>
</dbReference>
<reference evidence="9 10" key="1">
    <citation type="submission" date="2015-09" db="EMBL/GenBank/DDBJ databases">
        <authorList>
            <consortium name="Pathogen Informatics"/>
        </authorList>
    </citation>
    <scope>NUCLEOTIDE SEQUENCE [LARGE SCALE GENOMIC DNA]</scope>
    <source>
        <strain evidence="9 10">2789STDY5834855</strain>
    </source>
</reference>
<dbReference type="PROSITE" id="PS50928">
    <property type="entry name" value="ABC_TM1"/>
    <property type="match status" value="1"/>
</dbReference>
<comment type="subcellular location">
    <subcellularLocation>
        <location evidence="1 7">Cell membrane</location>
        <topology evidence="1 7">Multi-pass membrane protein</topology>
    </subcellularLocation>
</comment>
<name>A0A174GW35_9CLOT</name>
<dbReference type="InterPro" id="IPR035906">
    <property type="entry name" value="MetI-like_sf"/>
</dbReference>
<dbReference type="EMBL" id="CYZV01000002">
    <property type="protein sequence ID" value="CUN56558.1"/>
    <property type="molecule type" value="Genomic_DNA"/>
</dbReference>
<dbReference type="InterPro" id="IPR000515">
    <property type="entry name" value="MetI-like"/>
</dbReference>
<evidence type="ECO:0000313" key="10">
    <source>
        <dbReference type="Proteomes" id="UP000095558"/>
    </source>
</evidence>
<keyword evidence="9" id="KW-0762">Sugar transport</keyword>
<dbReference type="GO" id="GO:0005886">
    <property type="term" value="C:plasma membrane"/>
    <property type="evidence" value="ECO:0007669"/>
    <property type="project" value="UniProtKB-SubCell"/>
</dbReference>
<feature type="transmembrane region" description="Helical" evidence="7">
    <location>
        <begin position="127"/>
        <end position="148"/>
    </location>
</feature>
<dbReference type="OrthoDB" id="9788108at2"/>
<organism evidence="9 10">
    <name type="scientific">Clostridium disporicum</name>
    <dbReference type="NCBI Taxonomy" id="84024"/>
    <lineage>
        <taxon>Bacteria</taxon>
        <taxon>Bacillati</taxon>
        <taxon>Bacillota</taxon>
        <taxon>Clostridia</taxon>
        <taxon>Eubacteriales</taxon>
        <taxon>Clostridiaceae</taxon>
        <taxon>Clostridium</taxon>
    </lineage>
</organism>
<dbReference type="Pfam" id="PF00528">
    <property type="entry name" value="BPD_transp_1"/>
    <property type="match status" value="1"/>
</dbReference>
<keyword evidence="2 7" id="KW-0813">Transport</keyword>
<dbReference type="Gene3D" id="1.10.3720.10">
    <property type="entry name" value="MetI-like"/>
    <property type="match status" value="1"/>
</dbReference>
<evidence type="ECO:0000256" key="5">
    <source>
        <dbReference type="ARBA" id="ARBA00022989"/>
    </source>
</evidence>
<keyword evidence="5 7" id="KW-1133">Transmembrane helix</keyword>
<dbReference type="GeneID" id="83011841"/>
<feature type="domain" description="ABC transmembrane type-1" evidence="8">
    <location>
        <begin position="90"/>
        <end position="299"/>
    </location>
</feature>
<comment type="similarity">
    <text evidence="7">Belongs to the binding-protein-dependent transport system permease family.</text>
</comment>
<accession>A0A174GW35</accession>
<gene>
    <name evidence="9" type="primary">ugpA_2</name>
    <name evidence="9" type="ORF">ERS852470_00212</name>
</gene>
<evidence type="ECO:0000256" key="2">
    <source>
        <dbReference type="ARBA" id="ARBA00022448"/>
    </source>
</evidence>
<evidence type="ECO:0000256" key="7">
    <source>
        <dbReference type="RuleBase" id="RU363032"/>
    </source>
</evidence>
<evidence type="ECO:0000259" key="8">
    <source>
        <dbReference type="PROSITE" id="PS50928"/>
    </source>
</evidence>
<dbReference type="STRING" id="84024.ERS852471_02131"/>
<dbReference type="GO" id="GO:0055085">
    <property type="term" value="P:transmembrane transport"/>
    <property type="evidence" value="ECO:0007669"/>
    <property type="project" value="InterPro"/>
</dbReference>
<protein>
    <submittedName>
        <fullName evidence="9">Permease component of ABC-type sugar transporter</fullName>
    </submittedName>
</protein>
<feature type="transmembrane region" description="Helical" evidence="7">
    <location>
        <begin position="37"/>
        <end position="56"/>
    </location>
</feature>
<evidence type="ECO:0000256" key="3">
    <source>
        <dbReference type="ARBA" id="ARBA00022475"/>
    </source>
</evidence>
<dbReference type="Proteomes" id="UP000095558">
    <property type="component" value="Unassembled WGS sequence"/>
</dbReference>
<evidence type="ECO:0000256" key="6">
    <source>
        <dbReference type="ARBA" id="ARBA00023136"/>
    </source>
</evidence>
<dbReference type="CDD" id="cd06261">
    <property type="entry name" value="TM_PBP2"/>
    <property type="match status" value="1"/>
</dbReference>
<feature type="transmembrane region" description="Helical" evidence="7">
    <location>
        <begin position="168"/>
        <end position="184"/>
    </location>
</feature>
<dbReference type="PANTHER" id="PTHR30193:SF37">
    <property type="entry name" value="INNER MEMBRANE ABC TRANSPORTER PERMEASE PROTEIN YCJO"/>
    <property type="match status" value="1"/>
</dbReference>
<dbReference type="SUPFAM" id="SSF161098">
    <property type="entry name" value="MetI-like"/>
    <property type="match status" value="1"/>
</dbReference>
<keyword evidence="3" id="KW-1003">Cell membrane</keyword>
<feature type="transmembrane region" description="Helical" evidence="7">
    <location>
        <begin position="96"/>
        <end position="115"/>
    </location>
</feature>
<dbReference type="PANTHER" id="PTHR30193">
    <property type="entry name" value="ABC TRANSPORTER PERMEASE PROTEIN"/>
    <property type="match status" value="1"/>
</dbReference>
<feature type="transmembrane region" description="Helical" evidence="7">
    <location>
        <begin position="281"/>
        <end position="303"/>
    </location>
</feature>
<evidence type="ECO:0000256" key="1">
    <source>
        <dbReference type="ARBA" id="ARBA00004651"/>
    </source>
</evidence>
<sequence>MEELKENKIKQLKKIGKAKTKKVEQEEIKRKTKYTGLYFVLPSLIGVAIFTLLPFLDVFIRSFQSAISREFTGVQNYVEVFNNAAFKLAASNTIRFVLICIPLLLTLSLLLAVALNKFTEASKVLRTAFLIPMAVPIASVVLIWNIVFNQNGFLSGFLDKFNIAGQDWMSTGWAFWILVFSYIWKNLGYNIILWLAGLNSISKEIYESAKVDGANNIQCFTKITLPCLKPTLYTVSVLSLLNSFKVFREAYLVAGDYPDKSMYLLQHLFNNWFRELSFDKMAAASVLMAIVIFVLIMLLQRAWEKQD</sequence>
<evidence type="ECO:0000256" key="4">
    <source>
        <dbReference type="ARBA" id="ARBA00022692"/>
    </source>
</evidence>
<keyword evidence="4 7" id="KW-0812">Transmembrane</keyword>
<evidence type="ECO:0000313" key="9">
    <source>
        <dbReference type="EMBL" id="CUN56558.1"/>
    </source>
</evidence>
<dbReference type="AlphaFoldDB" id="A0A174GW35"/>
<keyword evidence="6 7" id="KW-0472">Membrane</keyword>